<dbReference type="Pfam" id="PF00651">
    <property type="entry name" value="BTB"/>
    <property type="match status" value="1"/>
</dbReference>
<dbReference type="PANTHER" id="PTHR24410">
    <property type="entry name" value="HL07962P-RELATED"/>
    <property type="match status" value="1"/>
</dbReference>
<dbReference type="EMBL" id="CAGKOT010000023">
    <property type="protein sequence ID" value="CAB5366919.1"/>
    <property type="molecule type" value="Genomic_DNA"/>
</dbReference>
<dbReference type="PROSITE" id="PS50097">
    <property type="entry name" value="BTB"/>
    <property type="match status" value="1"/>
</dbReference>
<name>A0A2I1F099_9GLOM</name>
<protein>
    <submittedName>
        <fullName evidence="2">Uncharacterized protein</fullName>
    </submittedName>
</protein>
<dbReference type="PANTHER" id="PTHR24410:SF23">
    <property type="entry name" value="BTB DOMAIN-CONTAINING PROTEIN-RELATED"/>
    <property type="match status" value="1"/>
</dbReference>
<sequence length="374" mass="43598">MNTELSNLLLRGYTKILETGEFYDIEILVGEQPNTKIFRLHSFVLKVCSPYFRTALSSNWIKIENNIIKFKKPNISVKVFDILTKFIYSGKLELENNNVKTNVALLIAADELCLSDLCIYIEKCLLKNVELLKQNFVLIQDISNKFTQFIYLSQFYNDTFQKDPSLIFKANDFTTIKKEILLDIIANKNHFLNPIEIWDKLMEWAIDQSNELPSDVTKWTDINVTIFKKLIQPFLSHINFQEITRVDFFQKIKPFKNVFDDKFYIKILEHYSFNNIHDELMNSPEFISEPSMPFFISPPSSPLMPNNSNRNYNYIPGRSRSMRSVRFNSIPPPPPPPPPVSQPISQSMPHIPPPPIRYPLPGPRPHFRGRGGRF</sequence>
<proteinExistence type="predicted"/>
<gene>
    <name evidence="2" type="ORF">CHRIB12_LOCUS11034</name>
</gene>
<feature type="compositionally biased region" description="Basic residues" evidence="1">
    <location>
        <begin position="365"/>
        <end position="374"/>
    </location>
</feature>
<organism evidence="2 3">
    <name type="scientific">Rhizophagus irregularis</name>
    <dbReference type="NCBI Taxonomy" id="588596"/>
    <lineage>
        <taxon>Eukaryota</taxon>
        <taxon>Fungi</taxon>
        <taxon>Fungi incertae sedis</taxon>
        <taxon>Mucoromycota</taxon>
        <taxon>Glomeromycotina</taxon>
        <taxon>Glomeromycetes</taxon>
        <taxon>Glomerales</taxon>
        <taxon>Glomeraceae</taxon>
        <taxon>Rhizophagus</taxon>
    </lineage>
</organism>
<accession>A0A2I1F099</accession>
<comment type="caution">
    <text evidence="2">The sequence shown here is derived from an EMBL/GenBank/DDBJ whole genome shotgun (WGS) entry which is preliminary data.</text>
</comment>
<dbReference type="Proteomes" id="UP000684084">
    <property type="component" value="Unassembled WGS sequence"/>
</dbReference>
<dbReference type="InterPro" id="IPR011333">
    <property type="entry name" value="SKP1/BTB/POZ_sf"/>
</dbReference>
<dbReference type="CDD" id="cd18186">
    <property type="entry name" value="BTB_POZ_ZBTB_KLHL-like"/>
    <property type="match status" value="1"/>
</dbReference>
<feature type="compositionally biased region" description="Pro residues" evidence="1">
    <location>
        <begin position="350"/>
        <end position="364"/>
    </location>
</feature>
<dbReference type="AlphaFoldDB" id="A0A2I1F099"/>
<evidence type="ECO:0000313" key="2">
    <source>
        <dbReference type="EMBL" id="CAB5366919.1"/>
    </source>
</evidence>
<dbReference type="VEuPathDB" id="FungiDB:FUN_019723"/>
<evidence type="ECO:0000256" key="1">
    <source>
        <dbReference type="SAM" id="MobiDB-lite"/>
    </source>
</evidence>
<dbReference type="OrthoDB" id="6359816at2759"/>
<evidence type="ECO:0000313" key="3">
    <source>
        <dbReference type="Proteomes" id="UP000684084"/>
    </source>
</evidence>
<dbReference type="VEuPathDB" id="FungiDB:RhiirFUN_018622"/>
<feature type="region of interest" description="Disordered" evidence="1">
    <location>
        <begin position="324"/>
        <end position="374"/>
    </location>
</feature>
<feature type="compositionally biased region" description="Pro residues" evidence="1">
    <location>
        <begin position="330"/>
        <end position="341"/>
    </location>
</feature>
<dbReference type="InterPro" id="IPR051481">
    <property type="entry name" value="BTB-POZ/Galectin-3-binding"/>
</dbReference>
<dbReference type="InterPro" id="IPR000210">
    <property type="entry name" value="BTB/POZ_dom"/>
</dbReference>
<dbReference type="SMART" id="SM00225">
    <property type="entry name" value="BTB"/>
    <property type="match status" value="1"/>
</dbReference>
<dbReference type="VEuPathDB" id="FungiDB:RhiirA1_507624"/>
<reference evidence="2" key="1">
    <citation type="submission" date="2020-05" db="EMBL/GenBank/DDBJ databases">
        <authorList>
            <person name="Rincon C."/>
            <person name="Sanders R I."/>
            <person name="Robbins C."/>
            <person name="Chaturvedi A."/>
        </authorList>
    </citation>
    <scope>NUCLEOTIDE SEQUENCE</scope>
    <source>
        <strain evidence="2">CHB12</strain>
    </source>
</reference>
<dbReference type="SUPFAM" id="SSF54695">
    <property type="entry name" value="POZ domain"/>
    <property type="match status" value="1"/>
</dbReference>
<dbReference type="Gene3D" id="3.30.710.10">
    <property type="entry name" value="Potassium Channel Kv1.1, Chain A"/>
    <property type="match status" value="1"/>
</dbReference>